<feature type="compositionally biased region" description="Basic and acidic residues" evidence="12">
    <location>
        <begin position="7"/>
        <end position="25"/>
    </location>
</feature>
<evidence type="ECO:0000256" key="11">
    <source>
        <dbReference type="ARBA" id="ARBA00023225"/>
    </source>
</evidence>
<evidence type="ECO:0000256" key="6">
    <source>
        <dbReference type="ARBA" id="ARBA00022692"/>
    </source>
</evidence>
<keyword evidence="8" id="KW-0653">Protein transport</keyword>
<dbReference type="PRINTS" id="PR00950">
    <property type="entry name" value="TYPE3IMSPROT"/>
</dbReference>
<feature type="region of interest" description="Disordered" evidence="12">
    <location>
        <begin position="1"/>
        <end position="25"/>
    </location>
</feature>
<evidence type="ECO:0000256" key="7">
    <source>
        <dbReference type="ARBA" id="ARBA00022795"/>
    </source>
</evidence>
<evidence type="ECO:0000256" key="10">
    <source>
        <dbReference type="ARBA" id="ARBA00023136"/>
    </source>
</evidence>
<dbReference type="AlphaFoldDB" id="A0A1J5S3C3"/>
<dbReference type="InterPro" id="IPR029025">
    <property type="entry name" value="T3SS_substrate_exporter_C"/>
</dbReference>
<keyword evidence="11" id="KW-1006">Bacterial flagellum protein export</keyword>
<dbReference type="Gene3D" id="6.10.250.2080">
    <property type="match status" value="1"/>
</dbReference>
<dbReference type="GO" id="GO:0044780">
    <property type="term" value="P:bacterial-type flagellum assembly"/>
    <property type="evidence" value="ECO:0007669"/>
    <property type="project" value="InterPro"/>
</dbReference>
<feature type="transmembrane region" description="Helical" evidence="13">
    <location>
        <begin position="33"/>
        <end position="53"/>
    </location>
</feature>
<evidence type="ECO:0000256" key="4">
    <source>
        <dbReference type="ARBA" id="ARBA00022448"/>
    </source>
</evidence>
<keyword evidence="7" id="KW-1005">Bacterial flagellum biogenesis</keyword>
<keyword evidence="6 13" id="KW-0812">Transmembrane</keyword>
<comment type="caution">
    <text evidence="14">The sequence shown here is derived from an EMBL/GenBank/DDBJ whole genome shotgun (WGS) entry which is preliminary data.</text>
</comment>
<comment type="similarity">
    <text evidence="2">Belongs to the type III secretion exporter family.</text>
</comment>
<evidence type="ECO:0000256" key="9">
    <source>
        <dbReference type="ARBA" id="ARBA00022989"/>
    </source>
</evidence>
<dbReference type="GO" id="GO:0005886">
    <property type="term" value="C:plasma membrane"/>
    <property type="evidence" value="ECO:0007669"/>
    <property type="project" value="UniProtKB-SubCell"/>
</dbReference>
<evidence type="ECO:0000256" key="13">
    <source>
        <dbReference type="SAM" id="Phobius"/>
    </source>
</evidence>
<keyword evidence="5" id="KW-1003">Cell membrane</keyword>
<evidence type="ECO:0000313" key="14">
    <source>
        <dbReference type="EMBL" id="OIR02897.1"/>
    </source>
</evidence>
<keyword evidence="10 13" id="KW-0472">Membrane</keyword>
<proteinExistence type="inferred from homology"/>
<evidence type="ECO:0000256" key="5">
    <source>
        <dbReference type="ARBA" id="ARBA00022475"/>
    </source>
</evidence>
<accession>A0A1J5S3C3</accession>
<dbReference type="Pfam" id="PF01312">
    <property type="entry name" value="Bac_export_2"/>
    <property type="match status" value="1"/>
</dbReference>
<dbReference type="FunFam" id="3.40.1690.10:FF:000001">
    <property type="entry name" value="Flagellar biosynthetic protein FlhB"/>
    <property type="match status" value="1"/>
</dbReference>
<keyword evidence="4" id="KW-0813">Transport</keyword>
<feature type="transmembrane region" description="Helical" evidence="13">
    <location>
        <begin position="86"/>
        <end position="105"/>
    </location>
</feature>
<protein>
    <recommendedName>
        <fullName evidence="3">Flagellar biosynthetic protein FlhB</fullName>
    </recommendedName>
</protein>
<dbReference type="Gene3D" id="3.40.1690.10">
    <property type="entry name" value="secretion proteins EscU"/>
    <property type="match status" value="1"/>
</dbReference>
<feature type="transmembrane region" description="Helical" evidence="13">
    <location>
        <begin position="150"/>
        <end position="169"/>
    </location>
</feature>
<feature type="transmembrane region" description="Helical" evidence="13">
    <location>
        <begin position="189"/>
        <end position="214"/>
    </location>
</feature>
<keyword evidence="14" id="KW-0966">Cell projection</keyword>
<dbReference type="InterPro" id="IPR006135">
    <property type="entry name" value="T3SS_substrate_exporter"/>
</dbReference>
<keyword evidence="14" id="KW-0282">Flagellum</keyword>
<dbReference type="PANTHER" id="PTHR30531:SF12">
    <property type="entry name" value="FLAGELLAR BIOSYNTHETIC PROTEIN FLHB"/>
    <property type="match status" value="1"/>
</dbReference>
<dbReference type="InterPro" id="IPR006136">
    <property type="entry name" value="FlhB"/>
</dbReference>
<keyword evidence="14" id="KW-0969">Cilium</keyword>
<reference evidence="14" key="1">
    <citation type="submission" date="2016-10" db="EMBL/GenBank/DDBJ databases">
        <title>Sequence of Gallionella enrichment culture.</title>
        <authorList>
            <person name="Poehlein A."/>
            <person name="Muehling M."/>
            <person name="Daniel R."/>
        </authorList>
    </citation>
    <scope>NUCLEOTIDE SEQUENCE</scope>
</reference>
<evidence type="ECO:0000256" key="2">
    <source>
        <dbReference type="ARBA" id="ARBA00010690"/>
    </source>
</evidence>
<gene>
    <name evidence="14" type="primary">flhB_8</name>
    <name evidence="14" type="ORF">GALL_151050</name>
</gene>
<dbReference type="PANTHER" id="PTHR30531">
    <property type="entry name" value="FLAGELLAR BIOSYNTHETIC PROTEIN FLHB"/>
    <property type="match status" value="1"/>
</dbReference>
<comment type="subcellular location">
    <subcellularLocation>
        <location evidence="1">Cell membrane</location>
        <topology evidence="1">Multi-pass membrane protein</topology>
    </subcellularLocation>
</comment>
<sequence length="393" mass="42878">MAEDSDLEKTEQASPKRLEKAREEGDVPRSRELAAVAVLFSAGLAVLMMGSHFSQALKTSMSAGLQFDRTIAFDPIVLLMKISDTIYSLLVAFAPLALILLFVAIASPVLIGGWVFSTNALAPQFGRLNPMRGLGNMISKNSAAELIKSIGKAFLVGIVAYLVVSHDIQPILSLSLMPIEASVSKVNELMIMGFLSIVSALIFIAAIDVPYQLYQYAEKLKMTKEEVRQESKESDGNPEIKARVRQQQREMARRRMMAEIPKADVVITNPTHYAVAIKYKDDGVRAPVVVAKGSDAIALKIREIAAENNVPTLESPKLARALFAHTELGNEIPEALYSAVAEVLAYVFQMRVFRKDGGFRPEVPNPSTLPIPDALDPHSLIPAPSAFESEAFA</sequence>
<evidence type="ECO:0000256" key="1">
    <source>
        <dbReference type="ARBA" id="ARBA00004651"/>
    </source>
</evidence>
<dbReference type="EMBL" id="MLJW01000071">
    <property type="protein sequence ID" value="OIR02897.1"/>
    <property type="molecule type" value="Genomic_DNA"/>
</dbReference>
<dbReference type="NCBIfam" id="TIGR00328">
    <property type="entry name" value="flhB"/>
    <property type="match status" value="1"/>
</dbReference>
<evidence type="ECO:0000256" key="8">
    <source>
        <dbReference type="ARBA" id="ARBA00022927"/>
    </source>
</evidence>
<name>A0A1J5S3C3_9ZZZZ</name>
<dbReference type="SUPFAM" id="SSF160544">
    <property type="entry name" value="EscU C-terminal domain-like"/>
    <property type="match status" value="1"/>
</dbReference>
<evidence type="ECO:0000256" key="12">
    <source>
        <dbReference type="SAM" id="MobiDB-lite"/>
    </source>
</evidence>
<keyword evidence="9 13" id="KW-1133">Transmembrane helix</keyword>
<organism evidence="14">
    <name type="scientific">mine drainage metagenome</name>
    <dbReference type="NCBI Taxonomy" id="410659"/>
    <lineage>
        <taxon>unclassified sequences</taxon>
        <taxon>metagenomes</taxon>
        <taxon>ecological metagenomes</taxon>
    </lineage>
</organism>
<dbReference type="GO" id="GO:0009306">
    <property type="term" value="P:protein secretion"/>
    <property type="evidence" value="ECO:0007669"/>
    <property type="project" value="InterPro"/>
</dbReference>
<evidence type="ECO:0000256" key="3">
    <source>
        <dbReference type="ARBA" id="ARBA00021622"/>
    </source>
</evidence>